<dbReference type="Gene3D" id="3.30.70.270">
    <property type="match status" value="1"/>
</dbReference>
<comment type="caution">
    <text evidence="5">The sequence shown here is derived from an EMBL/GenBank/DDBJ whole genome shotgun (WGS) entry which is preliminary data.</text>
</comment>
<dbReference type="InterPro" id="IPR013656">
    <property type="entry name" value="PAS_4"/>
</dbReference>
<dbReference type="SUPFAM" id="SSF55785">
    <property type="entry name" value="PYP-like sensor domain (PAS domain)"/>
    <property type="match status" value="1"/>
</dbReference>
<dbReference type="Pfam" id="PF00990">
    <property type="entry name" value="GGDEF"/>
    <property type="match status" value="1"/>
</dbReference>
<dbReference type="PANTHER" id="PTHR44757:SF2">
    <property type="entry name" value="BIOFILM ARCHITECTURE MAINTENANCE PROTEIN MBAA"/>
    <property type="match status" value="1"/>
</dbReference>
<dbReference type="SUPFAM" id="SSF141868">
    <property type="entry name" value="EAL domain-like"/>
    <property type="match status" value="1"/>
</dbReference>
<dbReference type="Pfam" id="PF08448">
    <property type="entry name" value="PAS_4"/>
    <property type="match status" value="1"/>
</dbReference>
<dbReference type="STRING" id="80878.RP29_19490"/>
<dbReference type="CDD" id="cd01948">
    <property type="entry name" value="EAL"/>
    <property type="match status" value="1"/>
</dbReference>
<dbReference type="GO" id="GO:0071111">
    <property type="term" value="F:cyclic-guanylate-specific phosphodiesterase activity"/>
    <property type="evidence" value="ECO:0007669"/>
    <property type="project" value="UniProtKB-EC"/>
</dbReference>
<proteinExistence type="predicted"/>
<evidence type="ECO:0000313" key="5">
    <source>
        <dbReference type="EMBL" id="KJA08899.1"/>
    </source>
</evidence>
<dbReference type="InterPro" id="IPR000160">
    <property type="entry name" value="GGDEF_dom"/>
</dbReference>
<dbReference type="Pfam" id="PF00563">
    <property type="entry name" value="EAL"/>
    <property type="match status" value="1"/>
</dbReference>
<dbReference type="Gene3D" id="3.20.20.450">
    <property type="entry name" value="EAL domain"/>
    <property type="match status" value="1"/>
</dbReference>
<dbReference type="Pfam" id="PF13185">
    <property type="entry name" value="GAF_2"/>
    <property type="match status" value="1"/>
</dbReference>
<dbReference type="GO" id="GO:0071732">
    <property type="term" value="P:cellular response to nitric oxide"/>
    <property type="evidence" value="ECO:0007669"/>
    <property type="project" value="UniProtKB-ARBA"/>
</dbReference>
<evidence type="ECO:0000259" key="4">
    <source>
        <dbReference type="PROSITE" id="PS50887"/>
    </source>
</evidence>
<dbReference type="NCBIfam" id="TIGR00254">
    <property type="entry name" value="GGDEF"/>
    <property type="match status" value="1"/>
</dbReference>
<dbReference type="NCBIfam" id="TIGR00229">
    <property type="entry name" value="sensory_box"/>
    <property type="match status" value="1"/>
</dbReference>
<evidence type="ECO:0000259" key="2">
    <source>
        <dbReference type="PROSITE" id="PS50112"/>
    </source>
</evidence>
<comment type="catalytic activity">
    <reaction evidence="1">
        <text>3',3'-c-di-GMP + H2O = 5'-phosphoguanylyl(3'-&gt;5')guanosine + H(+)</text>
        <dbReference type="Rhea" id="RHEA:24902"/>
        <dbReference type="ChEBI" id="CHEBI:15377"/>
        <dbReference type="ChEBI" id="CHEBI:15378"/>
        <dbReference type="ChEBI" id="CHEBI:58754"/>
        <dbReference type="ChEBI" id="CHEBI:58805"/>
        <dbReference type="EC" id="3.1.4.52"/>
    </reaction>
    <physiologicalReaction direction="left-to-right" evidence="1">
        <dbReference type="Rhea" id="RHEA:24903"/>
    </physiologicalReaction>
</comment>
<keyword evidence="6" id="KW-1185">Reference proteome</keyword>
<dbReference type="CDD" id="cd00130">
    <property type="entry name" value="PAS"/>
    <property type="match status" value="1"/>
</dbReference>
<dbReference type="FunFam" id="3.30.70.270:FF:000001">
    <property type="entry name" value="Diguanylate cyclase domain protein"/>
    <property type="match status" value="1"/>
</dbReference>
<dbReference type="PROSITE" id="PS50112">
    <property type="entry name" value="PAS"/>
    <property type="match status" value="1"/>
</dbReference>
<dbReference type="InterPro" id="IPR035965">
    <property type="entry name" value="PAS-like_dom_sf"/>
</dbReference>
<dbReference type="InterPro" id="IPR029787">
    <property type="entry name" value="Nucleotide_cyclase"/>
</dbReference>
<dbReference type="InterPro" id="IPR043128">
    <property type="entry name" value="Rev_trsase/Diguanyl_cyclase"/>
</dbReference>
<dbReference type="PATRIC" id="fig|80878.5.peg.4274"/>
<dbReference type="Proteomes" id="UP000032566">
    <property type="component" value="Unassembled WGS sequence"/>
</dbReference>
<dbReference type="PROSITE" id="PS50887">
    <property type="entry name" value="GGDEF"/>
    <property type="match status" value="1"/>
</dbReference>
<dbReference type="EMBL" id="JXYQ01000090">
    <property type="protein sequence ID" value="KJA08899.1"/>
    <property type="molecule type" value="Genomic_DNA"/>
</dbReference>
<gene>
    <name evidence="5" type="ORF">RP29_19490</name>
</gene>
<dbReference type="InterPro" id="IPR052155">
    <property type="entry name" value="Biofilm_reg_signaling"/>
</dbReference>
<dbReference type="InterPro" id="IPR001633">
    <property type="entry name" value="EAL_dom"/>
</dbReference>
<dbReference type="SUPFAM" id="SSF55073">
    <property type="entry name" value="Nucleotide cyclase"/>
    <property type="match status" value="1"/>
</dbReference>
<dbReference type="Gene3D" id="3.30.450.20">
    <property type="entry name" value="PAS domain"/>
    <property type="match status" value="1"/>
</dbReference>
<dbReference type="PANTHER" id="PTHR44757">
    <property type="entry name" value="DIGUANYLATE CYCLASE DGCP"/>
    <property type="match status" value="1"/>
</dbReference>
<dbReference type="InterPro" id="IPR003018">
    <property type="entry name" value="GAF"/>
</dbReference>
<dbReference type="InterPro" id="IPR029016">
    <property type="entry name" value="GAF-like_dom_sf"/>
</dbReference>
<sequence>MADSPLRQALDCSDNAIALTNRDRQVVYVNQGFTRLFGFTSDEARGRYLSDMLQGPHTHQGLTEAIRSGLRLQGHYHGDALIYSRDGQPRWVSMVVNKADEAQGGPGGSITVLTDITLTKMHEVLQKRVLESMVSETSLPELMTRVCKEVENIAPEVTASILAVDTNGRVHPLAAPGLPDHICAALDGVQIGPNVGSCGTAAYLGKPVVTTSIATDPRWDDYRALFESTGLKACWSSPIKNHQGLVVGTFAFYFKEPREPNALHKSLVQVCLHLCALAIERDASRQRIHQLAFFDGLTGLPNRAMFRNSAERALSSMARDHQTGALLFVDLDRFKQVNDTQGHAAGDTLLRVVAQRLGECVRAQDCIGRLSGDEFVLLLSNCTTEQAVQTAQRVLGSIAMPVDIQGQINLPSASVGISIYPYDGTDIDTLVRHADQAMYQAKSDHRHSLQLFSQEMNRRAQERAAMERALHHALERGELTLHYQPQITSDPVLALHGMEALARWSHPEWGPVSPAQFIPLAEEAGLIPALTHWLVNEVCQQINTWRAAGIAVPHVAVNLSGRSFHQKGFAQNVSNTLRQHGLAAHDLLLEITESVMMDAREVTQENIELLSQQGFRLSLDDFGTGYSSLSYLHRLPITELKLDKSFVQDLEHSETARALTISVLSIAKSLGMTVVAEGVETSQQCRWLKEHGCEVMQGYLLGRPMPAHMLHAWSLEASAVCCS</sequence>
<evidence type="ECO:0000259" key="3">
    <source>
        <dbReference type="PROSITE" id="PS50883"/>
    </source>
</evidence>
<dbReference type="SMART" id="SM00267">
    <property type="entry name" value="GGDEF"/>
    <property type="match status" value="1"/>
</dbReference>
<dbReference type="InterPro" id="IPR035919">
    <property type="entry name" value="EAL_sf"/>
</dbReference>
<feature type="domain" description="GGDEF" evidence="4">
    <location>
        <begin position="322"/>
        <end position="454"/>
    </location>
</feature>
<accession>A0A0D7K4G3</accession>
<dbReference type="FunFam" id="3.20.20.450:FF:000001">
    <property type="entry name" value="Cyclic di-GMP phosphodiesterase yahA"/>
    <property type="match status" value="1"/>
</dbReference>
<dbReference type="InterPro" id="IPR000014">
    <property type="entry name" value="PAS"/>
</dbReference>
<feature type="domain" description="PAS" evidence="2">
    <location>
        <begin position="2"/>
        <end position="73"/>
    </location>
</feature>
<dbReference type="AlphaFoldDB" id="A0A0D7K4G3"/>
<dbReference type="InterPro" id="IPR012226">
    <property type="entry name" value="Diguanyl_cyclase/Pdiesterase"/>
</dbReference>
<evidence type="ECO:0000256" key="1">
    <source>
        <dbReference type="ARBA" id="ARBA00051114"/>
    </source>
</evidence>
<feature type="domain" description="EAL" evidence="3">
    <location>
        <begin position="463"/>
        <end position="718"/>
    </location>
</feature>
<dbReference type="Gene3D" id="3.30.450.40">
    <property type="match status" value="1"/>
</dbReference>
<dbReference type="PROSITE" id="PS50883">
    <property type="entry name" value="EAL"/>
    <property type="match status" value="1"/>
</dbReference>
<protein>
    <submittedName>
        <fullName evidence="5">Diguanylate cyclase</fullName>
    </submittedName>
</protein>
<dbReference type="PIRSF" id="PIRSF005925">
    <property type="entry name" value="Dos"/>
    <property type="match status" value="1"/>
</dbReference>
<dbReference type="SMART" id="SM00091">
    <property type="entry name" value="PAS"/>
    <property type="match status" value="1"/>
</dbReference>
<reference evidence="5 6" key="1">
    <citation type="submission" date="2014-12" db="EMBL/GenBank/DDBJ databases">
        <title>Isolation of bacteria from lake water.</title>
        <authorList>
            <person name="Sheng K.-Y."/>
            <person name="Chin P.-S."/>
            <person name="Chan K.-G."/>
            <person name="Tan G.S."/>
        </authorList>
    </citation>
    <scope>NUCLEOTIDE SEQUENCE [LARGE SCALE GENOMIC DNA]</scope>
    <source>
        <strain evidence="5 6">KY4</strain>
    </source>
</reference>
<organism evidence="5 6">
    <name type="scientific">Acidovorax temperans</name>
    <dbReference type="NCBI Taxonomy" id="80878"/>
    <lineage>
        <taxon>Bacteria</taxon>
        <taxon>Pseudomonadati</taxon>
        <taxon>Pseudomonadota</taxon>
        <taxon>Betaproteobacteria</taxon>
        <taxon>Burkholderiales</taxon>
        <taxon>Comamonadaceae</taxon>
        <taxon>Acidovorax</taxon>
    </lineage>
</organism>
<dbReference type="SUPFAM" id="SSF55781">
    <property type="entry name" value="GAF domain-like"/>
    <property type="match status" value="1"/>
</dbReference>
<dbReference type="CDD" id="cd01949">
    <property type="entry name" value="GGDEF"/>
    <property type="match status" value="1"/>
</dbReference>
<dbReference type="SMART" id="SM00052">
    <property type="entry name" value="EAL"/>
    <property type="match status" value="1"/>
</dbReference>
<evidence type="ECO:0000313" key="6">
    <source>
        <dbReference type="Proteomes" id="UP000032566"/>
    </source>
</evidence>
<dbReference type="SMART" id="SM00065">
    <property type="entry name" value="GAF"/>
    <property type="match status" value="1"/>
</dbReference>
<name>A0A0D7K4G3_9BURK</name>